<protein>
    <recommendedName>
        <fullName evidence="3">Nuclear transport factor 2 family protein</fullName>
    </recommendedName>
</protein>
<gene>
    <name evidence="1" type="ORF">M6D93_15090</name>
</gene>
<reference evidence="1" key="2">
    <citation type="submission" date="2022-05" db="EMBL/GenBank/DDBJ databases">
        <authorList>
            <person name="Kim J.-S."/>
            <person name="Lee K."/>
            <person name="Suh M."/>
            <person name="Eom M."/>
            <person name="Kim J.-S."/>
            <person name="Kim D.-S."/>
            <person name="Ko S.-H."/>
            <person name="Shin Y."/>
            <person name="Lee J.-S."/>
        </authorList>
    </citation>
    <scope>NUCLEOTIDE SEQUENCE</scope>
    <source>
        <strain evidence="1">N237</strain>
    </source>
</reference>
<dbReference type="Proteomes" id="UP001056336">
    <property type="component" value="Chromosome"/>
</dbReference>
<evidence type="ECO:0000313" key="1">
    <source>
        <dbReference type="EMBL" id="UQX87616.1"/>
    </source>
</evidence>
<evidence type="ECO:0008006" key="3">
    <source>
        <dbReference type="Google" id="ProtNLM"/>
    </source>
</evidence>
<dbReference type="RefSeq" id="WP_249770311.1">
    <property type="nucleotide sequence ID" value="NZ_CP097332.1"/>
</dbReference>
<evidence type="ECO:0000313" key="2">
    <source>
        <dbReference type="Proteomes" id="UP001056336"/>
    </source>
</evidence>
<accession>A0ABY4QXQ5</accession>
<proteinExistence type="predicted"/>
<sequence length="123" mass="14197">MISLTPRPWEDSLHARLTGAPINEDALLELFDRVAPDVWAYSRQRTRGQRAARQVAIQAFLTAAQHPAIFADRRVPIHVRMIMLVHLDTERAPVRRSTALRTKVMRLPRRQRSETPRTDLTLV</sequence>
<name>A0ABY4QXQ5_9ACTN</name>
<organism evidence="1 2">
    <name type="scientific">Jatrophihabitans telluris</name>
    <dbReference type="NCBI Taxonomy" id="2038343"/>
    <lineage>
        <taxon>Bacteria</taxon>
        <taxon>Bacillati</taxon>
        <taxon>Actinomycetota</taxon>
        <taxon>Actinomycetes</taxon>
        <taxon>Jatrophihabitantales</taxon>
        <taxon>Jatrophihabitantaceae</taxon>
        <taxon>Jatrophihabitans</taxon>
    </lineage>
</organism>
<dbReference type="EMBL" id="CP097332">
    <property type="protein sequence ID" value="UQX87616.1"/>
    <property type="molecule type" value="Genomic_DNA"/>
</dbReference>
<reference evidence="1" key="1">
    <citation type="journal article" date="2018" name="Int. J. Syst. Evol. Microbiol.">
        <title>Jatrophihabitans telluris sp. nov., isolated from sediment soil of lava forest wetlands and the emended description of the genus Jatrophihabitans.</title>
        <authorList>
            <person name="Lee K.C."/>
            <person name="Suh M.K."/>
            <person name="Eom M.K."/>
            <person name="Kim K.K."/>
            <person name="Kim J.S."/>
            <person name="Kim D.S."/>
            <person name="Ko S.H."/>
            <person name="Shin Y.K."/>
            <person name="Lee J.S."/>
        </authorList>
    </citation>
    <scope>NUCLEOTIDE SEQUENCE</scope>
    <source>
        <strain evidence="1">N237</strain>
    </source>
</reference>
<keyword evidence="2" id="KW-1185">Reference proteome</keyword>